<comment type="similarity">
    <text evidence="6">Belongs to the tRNA(Ile)-lysidine synthase family.</text>
</comment>
<dbReference type="Pfam" id="PF01171">
    <property type="entry name" value="ATP_bind_3"/>
    <property type="match status" value="1"/>
</dbReference>
<dbReference type="CDD" id="cd01992">
    <property type="entry name" value="TilS_N"/>
    <property type="match status" value="1"/>
</dbReference>
<evidence type="ECO:0000256" key="1">
    <source>
        <dbReference type="ARBA" id="ARBA00022598"/>
    </source>
</evidence>
<keyword evidence="9" id="KW-1185">Reference proteome</keyword>
<evidence type="ECO:0000256" key="3">
    <source>
        <dbReference type="ARBA" id="ARBA00022741"/>
    </source>
</evidence>
<organism evidence="8 9">
    <name type="scientific">Aureimonas populi</name>
    <dbReference type="NCBI Taxonomy" id="1701758"/>
    <lineage>
        <taxon>Bacteria</taxon>
        <taxon>Pseudomonadati</taxon>
        <taxon>Pseudomonadota</taxon>
        <taxon>Alphaproteobacteria</taxon>
        <taxon>Hyphomicrobiales</taxon>
        <taxon>Aurantimonadaceae</taxon>
        <taxon>Aureimonas</taxon>
    </lineage>
</organism>
<evidence type="ECO:0000256" key="6">
    <source>
        <dbReference type="HAMAP-Rule" id="MF_01161"/>
    </source>
</evidence>
<keyword evidence="6" id="KW-0963">Cytoplasm</keyword>
<dbReference type="InterPro" id="IPR011063">
    <property type="entry name" value="TilS/TtcA_N"/>
</dbReference>
<proteinExistence type="inferred from homology"/>
<accession>A0ABW5CG06</accession>
<dbReference type="SUPFAM" id="SSF52402">
    <property type="entry name" value="Adenine nucleotide alpha hydrolases-like"/>
    <property type="match status" value="1"/>
</dbReference>
<dbReference type="PANTHER" id="PTHR43033">
    <property type="entry name" value="TRNA(ILE)-LYSIDINE SYNTHASE-RELATED"/>
    <property type="match status" value="1"/>
</dbReference>
<protein>
    <recommendedName>
        <fullName evidence="6">tRNA(Ile)-lysidine synthase</fullName>
        <ecNumber evidence="6">6.3.4.19</ecNumber>
    </recommendedName>
    <alternativeName>
        <fullName evidence="6">tRNA(Ile)-2-lysyl-cytidine synthase</fullName>
    </alternativeName>
    <alternativeName>
        <fullName evidence="6">tRNA(Ile)-lysidine synthetase</fullName>
    </alternativeName>
</protein>
<evidence type="ECO:0000313" key="9">
    <source>
        <dbReference type="Proteomes" id="UP001597371"/>
    </source>
</evidence>
<feature type="domain" description="tRNA(Ile)-lysidine/2-thiocytidine synthase N-terminal" evidence="7">
    <location>
        <begin position="25"/>
        <end position="207"/>
    </location>
</feature>
<comment type="catalytic activity">
    <reaction evidence="5 6">
        <text>cytidine(34) in tRNA(Ile2) + L-lysine + ATP = lysidine(34) in tRNA(Ile2) + AMP + diphosphate + H(+)</text>
        <dbReference type="Rhea" id="RHEA:43744"/>
        <dbReference type="Rhea" id="RHEA-COMP:10625"/>
        <dbReference type="Rhea" id="RHEA-COMP:10670"/>
        <dbReference type="ChEBI" id="CHEBI:15378"/>
        <dbReference type="ChEBI" id="CHEBI:30616"/>
        <dbReference type="ChEBI" id="CHEBI:32551"/>
        <dbReference type="ChEBI" id="CHEBI:33019"/>
        <dbReference type="ChEBI" id="CHEBI:82748"/>
        <dbReference type="ChEBI" id="CHEBI:83665"/>
        <dbReference type="ChEBI" id="CHEBI:456215"/>
        <dbReference type="EC" id="6.3.4.19"/>
    </reaction>
</comment>
<reference evidence="9" key="1">
    <citation type="journal article" date="2019" name="Int. J. Syst. Evol. Microbiol.">
        <title>The Global Catalogue of Microorganisms (GCM) 10K type strain sequencing project: providing services to taxonomists for standard genome sequencing and annotation.</title>
        <authorList>
            <consortium name="The Broad Institute Genomics Platform"/>
            <consortium name="The Broad Institute Genome Sequencing Center for Infectious Disease"/>
            <person name="Wu L."/>
            <person name="Ma J."/>
        </authorList>
    </citation>
    <scope>NUCLEOTIDE SEQUENCE [LARGE SCALE GENOMIC DNA]</scope>
    <source>
        <strain evidence="9">ZS-35-S2</strain>
    </source>
</reference>
<evidence type="ECO:0000256" key="4">
    <source>
        <dbReference type="ARBA" id="ARBA00022840"/>
    </source>
</evidence>
<comment type="subcellular location">
    <subcellularLocation>
        <location evidence="6">Cytoplasm</location>
    </subcellularLocation>
</comment>
<dbReference type="NCBIfam" id="TIGR02432">
    <property type="entry name" value="lysidine_TilS_N"/>
    <property type="match status" value="1"/>
</dbReference>
<dbReference type="GO" id="GO:0032267">
    <property type="term" value="F:tRNA(Ile)-lysidine synthase activity"/>
    <property type="evidence" value="ECO:0007669"/>
    <property type="project" value="UniProtKB-EC"/>
</dbReference>
<comment type="caution">
    <text evidence="8">The sequence shown here is derived from an EMBL/GenBank/DDBJ whole genome shotgun (WGS) entry which is preliminary data.</text>
</comment>
<dbReference type="HAMAP" id="MF_01161">
    <property type="entry name" value="tRNA_Ile_lys_synt"/>
    <property type="match status" value="1"/>
</dbReference>
<evidence type="ECO:0000256" key="2">
    <source>
        <dbReference type="ARBA" id="ARBA00022694"/>
    </source>
</evidence>
<keyword evidence="1 6" id="KW-0436">Ligase</keyword>
<gene>
    <name evidence="6 8" type="primary">tilS</name>
    <name evidence="8" type="ORF">ACFSKQ_01395</name>
</gene>
<dbReference type="EC" id="6.3.4.19" evidence="6"/>
<comment type="domain">
    <text evidence="6">The N-terminal region contains the highly conserved SGGXDS motif, predicted to be a P-loop motif involved in ATP binding.</text>
</comment>
<comment type="function">
    <text evidence="6">Ligates lysine onto the cytidine present at position 34 of the AUA codon-specific tRNA(Ile) that contains the anticodon CAU, in an ATP-dependent manner. Cytidine is converted to lysidine, thus changing the amino acid specificity of the tRNA from methionine to isoleucine.</text>
</comment>
<dbReference type="PANTHER" id="PTHR43033:SF1">
    <property type="entry name" value="TRNA(ILE)-LYSIDINE SYNTHASE-RELATED"/>
    <property type="match status" value="1"/>
</dbReference>
<feature type="binding site" evidence="6">
    <location>
        <begin position="30"/>
        <end position="35"/>
    </location>
    <ligand>
        <name>ATP</name>
        <dbReference type="ChEBI" id="CHEBI:30616"/>
    </ligand>
</feature>
<dbReference type="InterPro" id="IPR012094">
    <property type="entry name" value="tRNA_Ile_lys_synt"/>
</dbReference>
<evidence type="ECO:0000256" key="5">
    <source>
        <dbReference type="ARBA" id="ARBA00048539"/>
    </source>
</evidence>
<dbReference type="EMBL" id="JBHUIJ010000002">
    <property type="protein sequence ID" value="MFD2236115.1"/>
    <property type="molecule type" value="Genomic_DNA"/>
</dbReference>
<dbReference type="Gene3D" id="3.40.50.620">
    <property type="entry name" value="HUPs"/>
    <property type="match status" value="1"/>
</dbReference>
<keyword evidence="4 6" id="KW-0067">ATP-binding</keyword>
<evidence type="ECO:0000313" key="8">
    <source>
        <dbReference type="EMBL" id="MFD2236115.1"/>
    </source>
</evidence>
<dbReference type="RefSeq" id="WP_209735956.1">
    <property type="nucleotide sequence ID" value="NZ_CP072611.1"/>
</dbReference>
<keyword evidence="3 6" id="KW-0547">Nucleotide-binding</keyword>
<dbReference type="InterPro" id="IPR014729">
    <property type="entry name" value="Rossmann-like_a/b/a_fold"/>
</dbReference>
<name>A0ABW5CG06_9HYPH</name>
<dbReference type="InterPro" id="IPR012795">
    <property type="entry name" value="tRNA_Ile_lys_synt_N"/>
</dbReference>
<sequence length="476" mass="49359">MSDRPISAGEGLALLRPCLAPGSRAVLAVSGGADSLALLVLAGEAAPALAALGVSLSVATVDHGLRRESADEARFVAKMAARCGLPHTILRWDGAGAAPNLSARAREARYALLAEEARARGAGAVLTAHHRDDQVETHLLAAARGATGPRLAGMRPVRALAPGLVLARPFLGVPAARLRRSLSARGLRWVEDPTNSDPAYARARLRARLAAQGFDEAGIAAALARAGEERAQAERALVRFLRGQAGLSVGEAGDIRFSQAAFAAAPLCVALDFLARAVTAAGGSAQPASREKIARLGGRLRGGGIVHATLGGCRLGAGAGAVALSREFGRRGPDVVRPAPGRRHAVFDGRFDVVHEEAAARIEAFGRLGRGNALEATLPVVTQEGGRVLAAHRGLLRKLPKGTAVLAATQRVGWRLLADLDIEEAMLTGVGQIAANPPEPVGKKWGDHYLHPDGRGVEIDSATARNEVTAQFQDGP</sequence>
<dbReference type="Proteomes" id="UP001597371">
    <property type="component" value="Unassembled WGS sequence"/>
</dbReference>
<evidence type="ECO:0000259" key="7">
    <source>
        <dbReference type="Pfam" id="PF01171"/>
    </source>
</evidence>
<keyword evidence="2 6" id="KW-0819">tRNA processing</keyword>